<reference evidence="1" key="1">
    <citation type="submission" date="2019-11" db="UniProtKB">
        <authorList>
            <consortium name="WormBaseParasite"/>
        </authorList>
    </citation>
    <scope>IDENTIFICATION</scope>
</reference>
<organism evidence="1">
    <name type="scientific">Mesocestoides corti</name>
    <name type="common">Flatworm</name>
    <dbReference type="NCBI Taxonomy" id="53468"/>
    <lineage>
        <taxon>Eukaryota</taxon>
        <taxon>Metazoa</taxon>
        <taxon>Spiralia</taxon>
        <taxon>Lophotrochozoa</taxon>
        <taxon>Platyhelminthes</taxon>
        <taxon>Cestoda</taxon>
        <taxon>Eucestoda</taxon>
        <taxon>Cyclophyllidea</taxon>
        <taxon>Mesocestoididae</taxon>
        <taxon>Mesocestoides</taxon>
    </lineage>
</organism>
<dbReference type="WBParaSite" id="MCU_014362-RA">
    <property type="protein sequence ID" value="MCU_014362-RA"/>
    <property type="gene ID" value="MCU_014362"/>
</dbReference>
<evidence type="ECO:0000313" key="1">
    <source>
        <dbReference type="WBParaSite" id="MCU_014362-RA"/>
    </source>
</evidence>
<name>A0A5K3G2F2_MESCO</name>
<protein>
    <submittedName>
        <fullName evidence="1">DUF772 domain-containing protein</fullName>
    </submittedName>
</protein>
<accession>A0A5K3G2F2</accession>
<sequence length="110" mass="12917">MENFAQIIPPAYPYCRLFRQVFPISKISQACLDLVFTLFIQDDIRQIARLLRSIEFQLIHLVGQSFPLRTNMKLMTAQKLLKGSNLVESHKLNKFTRWKNNKLLPQGVRE</sequence>
<proteinExistence type="predicted"/>
<dbReference type="AlphaFoldDB" id="A0A5K3G2F2"/>